<dbReference type="Proteomes" id="UP000004348">
    <property type="component" value="Chromosome"/>
</dbReference>
<dbReference type="Gene3D" id="3.40.50.720">
    <property type="entry name" value="NAD(P)-binding Rossmann-like Domain"/>
    <property type="match status" value="1"/>
</dbReference>
<dbReference type="PRINTS" id="PR01713">
    <property type="entry name" value="NUCEPIMERASE"/>
</dbReference>
<gene>
    <name evidence="3" type="ORF">Nlim_2057</name>
</gene>
<evidence type="ECO:0000256" key="1">
    <source>
        <dbReference type="ARBA" id="ARBA00007637"/>
    </source>
</evidence>
<dbReference type="STRING" id="886738.Nlim_2057"/>
<accession>F3KN13</accession>
<sequence>MREILVTGSSGFIGNYLVHQLLNQNYKVFGISKRKQKSFENFISHSVDISKVTNSKLRNNFSKIIHMAALSDVDYCNLNPSKCYEINVNGTQNMLEIARKNDSEFIFLSSSHVYGNSKNIPISETESNSPLSHYAASKKMSEILCETYSLTYGLDIRIARIFSVYGPNSSKSNLVFNIINQVIHNSQITLGNTTPKRDFIFIDDVIRGLLSIINSKKKGYNVYNLGTGRSTSIIDLINMILDFSNKKMRVISKKDKIRKNDVFDVCANISKMSSNFNWKPQVTLKKGLEITCKYYN</sequence>
<dbReference type="HOGENOM" id="CLU_007383_1_7_2"/>
<dbReference type="InterPro" id="IPR001509">
    <property type="entry name" value="Epimerase_deHydtase"/>
</dbReference>
<evidence type="ECO:0000313" key="3">
    <source>
        <dbReference type="EMBL" id="EGG41246.1"/>
    </source>
</evidence>
<dbReference type="InterPro" id="IPR036291">
    <property type="entry name" value="NAD(P)-bd_dom_sf"/>
</dbReference>
<dbReference type="EMBL" id="AEGP01000066">
    <property type="protein sequence ID" value="EGG41246.1"/>
    <property type="molecule type" value="Genomic_DNA"/>
</dbReference>
<dbReference type="AlphaFoldDB" id="F3KN13"/>
<organism evidence="3">
    <name type="scientific">Candidatus Nitrosarchaeum limnium SFB1</name>
    <dbReference type="NCBI Taxonomy" id="886738"/>
    <lineage>
        <taxon>Archaea</taxon>
        <taxon>Nitrososphaerota</taxon>
        <taxon>Nitrososphaeria</taxon>
        <taxon>Nitrosopumilales</taxon>
        <taxon>Nitrosopumilaceae</taxon>
        <taxon>Nitrosarchaeum</taxon>
    </lineage>
</organism>
<comment type="similarity">
    <text evidence="1">Belongs to the NAD(P)-dependent epimerase/dehydratase family.</text>
</comment>
<comment type="caution">
    <text evidence="3">The sequence shown here is derived from an EMBL/GenBank/DDBJ whole genome shotgun (WGS) entry which is preliminary data.</text>
</comment>
<protein>
    <submittedName>
        <fullName evidence="3">Nucleoside-diphosphate-sugar epimerase</fullName>
    </submittedName>
</protein>
<reference evidence="3" key="1">
    <citation type="journal article" date="2011" name="PLoS ONE">
        <title>Genome of a low-salinity ammonia-oxidizing archaeon determined by single-cell and metagenomic analysis.</title>
        <authorList>
            <person name="Blainey P.C."/>
            <person name="Mosier A.C."/>
            <person name="Potanina A."/>
            <person name="Francis C.A."/>
            <person name="Quake S.R."/>
        </authorList>
    </citation>
    <scope>NUCLEOTIDE SEQUENCE [LARGE SCALE GENOMIC DNA]</scope>
    <source>
        <strain evidence="3">SFB1</strain>
    </source>
</reference>
<name>F3KN13_9ARCH</name>
<dbReference type="PANTHER" id="PTHR43000">
    <property type="entry name" value="DTDP-D-GLUCOSE 4,6-DEHYDRATASE-RELATED"/>
    <property type="match status" value="1"/>
</dbReference>
<proteinExistence type="inferred from homology"/>
<dbReference type="CDD" id="cd08946">
    <property type="entry name" value="SDR_e"/>
    <property type="match status" value="1"/>
</dbReference>
<feature type="domain" description="NAD-dependent epimerase/dehydratase" evidence="2">
    <location>
        <begin position="4"/>
        <end position="226"/>
    </location>
</feature>
<evidence type="ECO:0000259" key="2">
    <source>
        <dbReference type="Pfam" id="PF01370"/>
    </source>
</evidence>
<dbReference type="Pfam" id="PF01370">
    <property type="entry name" value="Epimerase"/>
    <property type="match status" value="1"/>
</dbReference>
<dbReference type="SUPFAM" id="SSF51735">
    <property type="entry name" value="NAD(P)-binding Rossmann-fold domains"/>
    <property type="match status" value="1"/>
</dbReference>